<sequence length="97" mass="10323">MQATSFIDTPEYSAALPNPTVPNTSQKSELQPRPESANAADDHGRNKTELGISEIQTNDPPPDGGLRAWFVAFGTMCCTFTVMTNPNLPASVSALGE</sequence>
<dbReference type="Proteomes" id="UP001465976">
    <property type="component" value="Unassembled WGS sequence"/>
</dbReference>
<accession>A0ABR3EPK4</accession>
<reference evidence="2 3" key="1">
    <citation type="submission" date="2024-02" db="EMBL/GenBank/DDBJ databases">
        <title>A draft genome for the cacao thread blight pathogen Marasmius crinis-equi.</title>
        <authorList>
            <person name="Cohen S.P."/>
            <person name="Baruah I.K."/>
            <person name="Amoako-Attah I."/>
            <person name="Bukari Y."/>
            <person name="Meinhardt L.W."/>
            <person name="Bailey B.A."/>
        </authorList>
    </citation>
    <scope>NUCLEOTIDE SEQUENCE [LARGE SCALE GENOMIC DNA]</scope>
    <source>
        <strain evidence="2 3">GH-76</strain>
    </source>
</reference>
<gene>
    <name evidence="2" type="ORF">V5O48_017227</name>
</gene>
<organism evidence="2 3">
    <name type="scientific">Marasmius crinis-equi</name>
    <dbReference type="NCBI Taxonomy" id="585013"/>
    <lineage>
        <taxon>Eukaryota</taxon>
        <taxon>Fungi</taxon>
        <taxon>Dikarya</taxon>
        <taxon>Basidiomycota</taxon>
        <taxon>Agaricomycotina</taxon>
        <taxon>Agaricomycetes</taxon>
        <taxon>Agaricomycetidae</taxon>
        <taxon>Agaricales</taxon>
        <taxon>Marasmiineae</taxon>
        <taxon>Marasmiaceae</taxon>
        <taxon>Marasmius</taxon>
    </lineage>
</organism>
<name>A0ABR3EPK4_9AGAR</name>
<proteinExistence type="predicted"/>
<comment type="caution">
    <text evidence="2">The sequence shown here is derived from an EMBL/GenBank/DDBJ whole genome shotgun (WGS) entry which is preliminary data.</text>
</comment>
<dbReference type="EMBL" id="JBAHYK010002570">
    <property type="protein sequence ID" value="KAL0564810.1"/>
    <property type="molecule type" value="Genomic_DNA"/>
</dbReference>
<keyword evidence="3" id="KW-1185">Reference proteome</keyword>
<evidence type="ECO:0000256" key="1">
    <source>
        <dbReference type="SAM" id="MobiDB-lite"/>
    </source>
</evidence>
<evidence type="ECO:0000313" key="3">
    <source>
        <dbReference type="Proteomes" id="UP001465976"/>
    </source>
</evidence>
<evidence type="ECO:0000313" key="2">
    <source>
        <dbReference type="EMBL" id="KAL0564810.1"/>
    </source>
</evidence>
<protein>
    <submittedName>
        <fullName evidence="2">Uncharacterized protein</fullName>
    </submittedName>
</protein>
<feature type="region of interest" description="Disordered" evidence="1">
    <location>
        <begin position="1"/>
        <end position="62"/>
    </location>
</feature>